<protein>
    <submittedName>
        <fullName evidence="3">Methyltransferase domain-containing protein</fullName>
    </submittedName>
</protein>
<evidence type="ECO:0000259" key="1">
    <source>
        <dbReference type="Pfam" id="PF00535"/>
    </source>
</evidence>
<dbReference type="InterPro" id="IPR029044">
    <property type="entry name" value="Nucleotide-diphossugar_trans"/>
</dbReference>
<dbReference type="EMBL" id="CP075546">
    <property type="protein sequence ID" value="QVV89209.1"/>
    <property type="molecule type" value="Genomic_DNA"/>
</dbReference>
<dbReference type="CDD" id="cd02440">
    <property type="entry name" value="AdoMet_MTases"/>
    <property type="match status" value="1"/>
</dbReference>
<dbReference type="Gene3D" id="3.40.50.150">
    <property type="entry name" value="Vaccinia Virus protein VP39"/>
    <property type="match status" value="2"/>
</dbReference>
<dbReference type="KEGG" id="mrtj:KHC33_01345"/>
<dbReference type="GeneID" id="65095787"/>
<keyword evidence="3" id="KW-0489">Methyltransferase</keyword>
<dbReference type="GO" id="GO:0008757">
    <property type="term" value="F:S-adenosylmethionine-dependent methyltransferase activity"/>
    <property type="evidence" value="ECO:0007669"/>
    <property type="project" value="InterPro"/>
</dbReference>
<feature type="domain" description="Methyltransferase type 11" evidence="2">
    <location>
        <begin position="278"/>
        <end position="375"/>
    </location>
</feature>
<dbReference type="GO" id="GO:0032259">
    <property type="term" value="P:methylation"/>
    <property type="evidence" value="ECO:0007669"/>
    <property type="project" value="UniProtKB-KW"/>
</dbReference>
<evidence type="ECO:0000313" key="3">
    <source>
        <dbReference type="EMBL" id="QVV89209.1"/>
    </source>
</evidence>
<dbReference type="Pfam" id="PF00535">
    <property type="entry name" value="Glycos_transf_2"/>
    <property type="match status" value="1"/>
</dbReference>
<accession>A0A8E7AZK1</accession>
<dbReference type="Gene3D" id="3.90.550.10">
    <property type="entry name" value="Spore Coat Polysaccharide Biosynthesis Protein SpsA, Chain A"/>
    <property type="match status" value="1"/>
</dbReference>
<evidence type="ECO:0000259" key="2">
    <source>
        <dbReference type="Pfam" id="PF08241"/>
    </source>
</evidence>
<dbReference type="InterPro" id="IPR001173">
    <property type="entry name" value="Glyco_trans_2-like"/>
</dbReference>
<dbReference type="InterPro" id="IPR013216">
    <property type="entry name" value="Methyltransf_11"/>
</dbReference>
<evidence type="ECO:0000313" key="4">
    <source>
        <dbReference type="Proteomes" id="UP000680656"/>
    </source>
</evidence>
<dbReference type="PANTHER" id="PTHR43685">
    <property type="entry name" value="GLYCOSYLTRANSFERASE"/>
    <property type="match status" value="1"/>
</dbReference>
<keyword evidence="4" id="KW-1185">Reference proteome</keyword>
<dbReference type="InterPro" id="IPR050834">
    <property type="entry name" value="Glycosyltransf_2"/>
</dbReference>
<reference evidence="3 4" key="1">
    <citation type="submission" date="2021-05" db="EMBL/GenBank/DDBJ databases">
        <title>A novel Methanospirillum isolate from a pyrite-forming mixed culture.</title>
        <authorList>
            <person name="Bunk B."/>
            <person name="Sproer C."/>
            <person name="Spring S."/>
            <person name="Pester M."/>
        </authorList>
    </citation>
    <scope>NUCLEOTIDE SEQUENCE [LARGE SCALE GENOMIC DNA]</scope>
    <source>
        <strain evidence="3 4">J.3.6.1-F.2.7.3</strain>
    </source>
</reference>
<dbReference type="InterPro" id="IPR029063">
    <property type="entry name" value="SAM-dependent_MTases_sf"/>
</dbReference>
<proteinExistence type="predicted"/>
<name>A0A8E7AZK1_9EURY</name>
<dbReference type="RefSeq" id="WP_214420009.1">
    <property type="nucleotide sequence ID" value="NZ_CP075546.1"/>
</dbReference>
<dbReference type="PANTHER" id="PTHR43685:SF11">
    <property type="entry name" value="GLYCOSYLTRANSFERASE TAGX-RELATED"/>
    <property type="match status" value="1"/>
</dbReference>
<sequence length="678" mass="78729">MLIHNSGNIEGTEILKISHETKDEQIIAYYSEKYFTKTHQKLDINAMKTLFKLIKNAGDNTFFIDIGCENGTRLDYLYQNGIKGIGLDIAITNIIQGRQKFPHLKFIHGFAEEIPFLDNYFDLALFGINLKHTRNPEEILFEAIRVTKHALFFIITHNHENDDWITSPMSIQKLKDFLKDFKLDISCYLPNGTEYNNDDLYSSHNTSETLIIKAIITSSTTELLNEWSLCKKNEQEAYNYSLIIEKDQWEKTPGIVRHESELARFNLVSHLIQGGHVLEMACGNGDGLSEIINHKLRVVGIDISKNGIIHARTNNINKIKENEINFCLMDCFETAFKDNSFDTVIIPEVLEHIRSTRRIIQEAVRVVRHGGRIIISVPDGLLVPWEGHLRIFFKDTLETEIKQYTDDIEWHSLPFKKWLFCSFFVFKPQHQITDGPLVDILMPTYNGRETIRKAITSVQKQTYSNWNLIVVNDGGEDVSDIIQSLDDPRIKYIVTKHGGKSHALNIGIHKSYGEFISYFDDDDIIYPLHIEMLILSAIERNKGFVYSDWYEVSINESGDEINRYIEYSTDVTPLMLFYQNYINHKCILHKREYLSIVGDYDESLKVLIDWDMIRRLAFVEAPFHVHSFSSEHYQYFIDGKIQNKITSIWSKNNQIGEQTFDKIIHKSNKMLTVLTKKN</sequence>
<dbReference type="SUPFAM" id="SSF53448">
    <property type="entry name" value="Nucleotide-diphospho-sugar transferases"/>
    <property type="match status" value="1"/>
</dbReference>
<gene>
    <name evidence="3" type="ORF">KHC33_01345</name>
</gene>
<keyword evidence="3" id="KW-0808">Transferase</keyword>
<dbReference type="Proteomes" id="UP000680656">
    <property type="component" value="Chromosome"/>
</dbReference>
<feature type="domain" description="Methyltransferase type 11" evidence="2">
    <location>
        <begin position="64"/>
        <end position="149"/>
    </location>
</feature>
<dbReference type="SUPFAM" id="SSF53335">
    <property type="entry name" value="S-adenosyl-L-methionine-dependent methyltransferases"/>
    <property type="match status" value="2"/>
</dbReference>
<dbReference type="AlphaFoldDB" id="A0A8E7AZK1"/>
<dbReference type="Pfam" id="PF08241">
    <property type="entry name" value="Methyltransf_11"/>
    <property type="match status" value="2"/>
</dbReference>
<organism evidence="3 4">
    <name type="scientific">Methanospirillum purgamenti</name>
    <dbReference type="NCBI Taxonomy" id="2834276"/>
    <lineage>
        <taxon>Archaea</taxon>
        <taxon>Methanobacteriati</taxon>
        <taxon>Methanobacteriota</taxon>
        <taxon>Stenosarchaea group</taxon>
        <taxon>Methanomicrobia</taxon>
        <taxon>Methanomicrobiales</taxon>
        <taxon>Methanospirillaceae</taxon>
        <taxon>Methanospirillum</taxon>
    </lineage>
</organism>
<feature type="domain" description="Glycosyltransferase 2-like" evidence="1">
    <location>
        <begin position="440"/>
        <end position="562"/>
    </location>
</feature>